<keyword evidence="2" id="KW-1185">Reference proteome</keyword>
<comment type="caution">
    <text evidence="1">The sequence shown here is derived from an EMBL/GenBank/DDBJ whole genome shotgun (WGS) entry which is preliminary data.</text>
</comment>
<sequence>MYSNSRLDRAIIKLYNAFNSSNLNPECCKQCAVGNILDNTDSWKHFSDNHGSTNLNYIGSVNQRLGKTFNGYTPLELLKIEVIFLTACGYELPFKHNHLKPKNPTDTHILFSALCEVIEFLCDLDNIKNVLDYTNLFKTATVLKEKKEINTKNHT</sequence>
<organism evidence="1 2">
    <name type="scientific">Neotamlana laminarinivorans</name>
    <dbReference type="NCBI Taxonomy" id="2883124"/>
    <lineage>
        <taxon>Bacteria</taxon>
        <taxon>Pseudomonadati</taxon>
        <taxon>Bacteroidota</taxon>
        <taxon>Flavobacteriia</taxon>
        <taxon>Flavobacteriales</taxon>
        <taxon>Flavobacteriaceae</taxon>
        <taxon>Neotamlana</taxon>
    </lineage>
</organism>
<gene>
    <name evidence="1" type="ORF">LG649_12280</name>
</gene>
<evidence type="ECO:0000313" key="2">
    <source>
        <dbReference type="Proteomes" id="UP001139199"/>
    </source>
</evidence>
<dbReference type="AlphaFoldDB" id="A0A9X1I2V0"/>
<dbReference type="EMBL" id="JAJAPW010000005">
    <property type="protein sequence ID" value="MCB4799623.1"/>
    <property type="molecule type" value="Genomic_DNA"/>
</dbReference>
<accession>A0A9X1I2V0</accession>
<evidence type="ECO:0000313" key="1">
    <source>
        <dbReference type="EMBL" id="MCB4799623.1"/>
    </source>
</evidence>
<protein>
    <submittedName>
        <fullName evidence="1">Na(+)-translocating NADH-quinone reductase subunit F</fullName>
    </submittedName>
</protein>
<dbReference type="RefSeq" id="WP_226544101.1">
    <property type="nucleotide sequence ID" value="NZ_JAJAPW010000005.1"/>
</dbReference>
<dbReference type="Proteomes" id="UP001139199">
    <property type="component" value="Unassembled WGS sequence"/>
</dbReference>
<proteinExistence type="predicted"/>
<reference evidence="1" key="1">
    <citation type="submission" date="2021-10" db="EMBL/GenBank/DDBJ databases">
        <title>Tamlana sargassums sp. nov., and Tamlana laminarinivorans sp. nov., two new bacteria isolated from the brown alga.</title>
        <authorList>
            <person name="Li J."/>
        </authorList>
    </citation>
    <scope>NUCLEOTIDE SEQUENCE</scope>
    <source>
        <strain evidence="1">PT2-4</strain>
    </source>
</reference>
<name>A0A9X1I2V0_9FLAO</name>